<name>A0ABN3SY60_9ACTN</name>
<sequence length="267" mass="29053">MTDVSYVYGVARDRDGCLDEVVADVPGVADAAVHLVRSERRPDVAVAASAVPAADFNEAALRTHLEDLAWLESVARAHHRVIEALAARTTVMPLRLATVYLDDDRVRAVLDARLTAFDRRLADLDGLVEWGVKIYVDVTEAEEAPPEPPAGSGREYLRRRRAARHAHEDVYRAVEDVAARVDSAARGYAVERARHRAQQGQLLTGPGENVVNDAYLVPADHAEQFRSEVEGSARGLPGIRIDVTGPWAPYSFAAPPDSEPTPRSAGP</sequence>
<evidence type="ECO:0000313" key="4">
    <source>
        <dbReference type="EMBL" id="GAA2688702.1"/>
    </source>
</evidence>
<keyword evidence="5" id="KW-1185">Reference proteome</keyword>
<dbReference type="PANTHER" id="PTHR36852:SF1">
    <property type="entry name" value="PROTEIN GVPL 2"/>
    <property type="match status" value="1"/>
</dbReference>
<dbReference type="Proteomes" id="UP001500994">
    <property type="component" value="Unassembled WGS sequence"/>
</dbReference>
<evidence type="ECO:0000256" key="1">
    <source>
        <dbReference type="ARBA" id="ARBA00022987"/>
    </source>
</evidence>
<accession>A0ABN3SY60</accession>
<comment type="similarity">
    <text evidence="3">Belongs to the gas vesicle GvpF/GvpL family.</text>
</comment>
<keyword evidence="1" id="KW-0304">Gas vesicle</keyword>
<organism evidence="4 5">
    <name type="scientific">Streptomyces lunalinharesii</name>
    <dbReference type="NCBI Taxonomy" id="333384"/>
    <lineage>
        <taxon>Bacteria</taxon>
        <taxon>Bacillati</taxon>
        <taxon>Actinomycetota</taxon>
        <taxon>Actinomycetes</taxon>
        <taxon>Kitasatosporales</taxon>
        <taxon>Streptomycetaceae</taxon>
        <taxon>Streptomyces</taxon>
    </lineage>
</organism>
<protein>
    <submittedName>
        <fullName evidence="4">GvpL/GvpF family gas vesicle protein</fullName>
    </submittedName>
</protein>
<dbReference type="PANTHER" id="PTHR36852">
    <property type="entry name" value="PROTEIN GVPL 2"/>
    <property type="match status" value="1"/>
</dbReference>
<comment type="subcellular location">
    <subcellularLocation>
        <location evidence="2">Gas vesicle</location>
    </subcellularLocation>
</comment>
<dbReference type="InterPro" id="IPR009430">
    <property type="entry name" value="GvpL/GvpF"/>
</dbReference>
<dbReference type="RefSeq" id="WP_344583855.1">
    <property type="nucleotide sequence ID" value="NZ_BAAARK010000046.1"/>
</dbReference>
<reference evidence="4 5" key="1">
    <citation type="journal article" date="2019" name="Int. J. Syst. Evol. Microbiol.">
        <title>The Global Catalogue of Microorganisms (GCM) 10K type strain sequencing project: providing services to taxonomists for standard genome sequencing and annotation.</title>
        <authorList>
            <consortium name="The Broad Institute Genomics Platform"/>
            <consortium name="The Broad Institute Genome Sequencing Center for Infectious Disease"/>
            <person name="Wu L."/>
            <person name="Ma J."/>
        </authorList>
    </citation>
    <scope>NUCLEOTIDE SEQUENCE [LARGE SCALE GENOMIC DNA]</scope>
    <source>
        <strain evidence="4 5">JCM 16374</strain>
    </source>
</reference>
<evidence type="ECO:0000313" key="5">
    <source>
        <dbReference type="Proteomes" id="UP001500994"/>
    </source>
</evidence>
<evidence type="ECO:0000256" key="3">
    <source>
        <dbReference type="ARBA" id="ARBA00035643"/>
    </source>
</evidence>
<dbReference type="Pfam" id="PF06386">
    <property type="entry name" value="GvpL_GvpF"/>
    <property type="match status" value="1"/>
</dbReference>
<proteinExistence type="inferred from homology"/>
<dbReference type="EMBL" id="BAAARK010000046">
    <property type="protein sequence ID" value="GAA2688702.1"/>
    <property type="molecule type" value="Genomic_DNA"/>
</dbReference>
<evidence type="ECO:0000256" key="2">
    <source>
        <dbReference type="ARBA" id="ARBA00035108"/>
    </source>
</evidence>
<comment type="caution">
    <text evidence="4">The sequence shown here is derived from an EMBL/GenBank/DDBJ whole genome shotgun (WGS) entry which is preliminary data.</text>
</comment>
<gene>
    <name evidence="4" type="ORF">GCM10009864_73200</name>
</gene>